<evidence type="ECO:0000313" key="1">
    <source>
        <dbReference type="EMBL" id="TGO02518.1"/>
    </source>
</evidence>
<protein>
    <submittedName>
        <fullName evidence="1">Uncharacterized protein</fullName>
    </submittedName>
</protein>
<dbReference type="AlphaFoldDB" id="A0A4E0QNU3"/>
<proteinExistence type="predicted"/>
<comment type="caution">
    <text evidence="1">The sequence shown here is derived from an EMBL/GenBank/DDBJ whole genome shotgun (WGS) entry which is preliminary data.</text>
</comment>
<keyword evidence="2" id="KW-1185">Reference proteome</keyword>
<evidence type="ECO:0000313" key="2">
    <source>
        <dbReference type="Proteomes" id="UP000030428"/>
    </source>
</evidence>
<gene>
    <name evidence="1" type="ORF">PN36_23855</name>
</gene>
<organism evidence="1 2">
    <name type="scientific">Candidatus Thiomargarita nelsonii</name>
    <dbReference type="NCBI Taxonomy" id="1003181"/>
    <lineage>
        <taxon>Bacteria</taxon>
        <taxon>Pseudomonadati</taxon>
        <taxon>Pseudomonadota</taxon>
        <taxon>Gammaproteobacteria</taxon>
        <taxon>Thiotrichales</taxon>
        <taxon>Thiotrichaceae</taxon>
        <taxon>Thiomargarita</taxon>
    </lineage>
</organism>
<sequence length="143" mass="15593">MPAMTPTDYNVVIMKLVEQVLNYSTETCIPSIEIDLNSNNRVTGDKVVVNAHIKGAKGSVSSCEQTQVVETVWVKLPNDSVIPLIDPYTVLTLLPGDDIETNIFEYTFSGAEPIGSYEIGGRLLHPFSGDAISTDIEVLTFSQ</sequence>
<dbReference type="EMBL" id="JSZA02000120">
    <property type="protein sequence ID" value="TGO02518.1"/>
    <property type="molecule type" value="Genomic_DNA"/>
</dbReference>
<name>A0A4E0QNU3_9GAMM</name>
<accession>A0A4E0QNU3</accession>
<reference evidence="1 2" key="1">
    <citation type="journal article" date="2016" name="Front. Microbiol.">
        <title>Single-Cell (Meta-)Genomics of a Dimorphic Candidatus Thiomargarita nelsonii Reveals Genomic Plasticity.</title>
        <authorList>
            <person name="Flood B.E."/>
            <person name="Fliss P."/>
            <person name="Jones D.S."/>
            <person name="Dick G.J."/>
            <person name="Jain S."/>
            <person name="Kaster A.K."/>
            <person name="Winkel M."/>
            <person name="Mussmann M."/>
            <person name="Bailey J."/>
        </authorList>
    </citation>
    <scope>NUCLEOTIDE SEQUENCE [LARGE SCALE GENOMIC DNA]</scope>
    <source>
        <strain evidence="1">Hydrate Ridge</strain>
    </source>
</reference>
<dbReference type="Proteomes" id="UP000030428">
    <property type="component" value="Unassembled WGS sequence"/>
</dbReference>